<comment type="caution">
    <text evidence="2">The sequence shown here is derived from an EMBL/GenBank/DDBJ whole genome shotgun (WGS) entry which is preliminary data.</text>
</comment>
<dbReference type="InterPro" id="IPR006775">
    <property type="entry name" value="GH116_catalytic"/>
</dbReference>
<dbReference type="PANTHER" id="PTHR12654:SF0">
    <property type="entry name" value="NON-LYSOSOMAL GLUCOSYLCERAMIDASE"/>
    <property type="match status" value="1"/>
</dbReference>
<organism evidence="2 3">
    <name type="scientific">Rubroshorea leprosula</name>
    <dbReference type="NCBI Taxonomy" id="152421"/>
    <lineage>
        <taxon>Eukaryota</taxon>
        <taxon>Viridiplantae</taxon>
        <taxon>Streptophyta</taxon>
        <taxon>Embryophyta</taxon>
        <taxon>Tracheophyta</taxon>
        <taxon>Spermatophyta</taxon>
        <taxon>Magnoliopsida</taxon>
        <taxon>eudicotyledons</taxon>
        <taxon>Gunneridae</taxon>
        <taxon>Pentapetalae</taxon>
        <taxon>rosids</taxon>
        <taxon>malvids</taxon>
        <taxon>Malvales</taxon>
        <taxon>Dipterocarpaceae</taxon>
        <taxon>Rubroshorea</taxon>
    </lineage>
</organism>
<keyword evidence="3" id="KW-1185">Reference proteome</keyword>
<dbReference type="AlphaFoldDB" id="A0AAV5LDN9"/>
<accession>A0AAV5LDN9</accession>
<sequence>MVGNMMSDMEVVRIETRYWFQTPEAWTIDGHFRSLMYMRPLAIWGMQWALSIPKKILDAPKINMMDRLHISSVSSRFSLSLSDTGIGKIAKKAKCLGNSVLNCAC</sequence>
<dbReference type="InterPro" id="IPR052566">
    <property type="entry name" value="Non-lysos_glucosylceramidase"/>
</dbReference>
<feature type="domain" description="Glycosyl-hydrolase family 116 catalytic region" evidence="1">
    <location>
        <begin position="15"/>
        <end position="46"/>
    </location>
</feature>
<protein>
    <recommendedName>
        <fullName evidence="1">Glycosyl-hydrolase family 116 catalytic region domain-containing protein</fullName>
    </recommendedName>
</protein>
<gene>
    <name evidence="2" type="ORF">SLEP1_g43552</name>
</gene>
<evidence type="ECO:0000313" key="2">
    <source>
        <dbReference type="EMBL" id="GKV35252.1"/>
    </source>
</evidence>
<reference evidence="2 3" key="1">
    <citation type="journal article" date="2021" name="Commun. Biol.">
        <title>The genome of Shorea leprosula (Dipterocarpaceae) highlights the ecological relevance of drought in aseasonal tropical rainforests.</title>
        <authorList>
            <person name="Ng K.K.S."/>
            <person name="Kobayashi M.J."/>
            <person name="Fawcett J.A."/>
            <person name="Hatakeyama M."/>
            <person name="Paape T."/>
            <person name="Ng C.H."/>
            <person name="Ang C.C."/>
            <person name="Tnah L.H."/>
            <person name="Lee C.T."/>
            <person name="Nishiyama T."/>
            <person name="Sese J."/>
            <person name="O'Brien M.J."/>
            <person name="Copetti D."/>
            <person name="Mohd Noor M.I."/>
            <person name="Ong R.C."/>
            <person name="Putra M."/>
            <person name="Sireger I.Z."/>
            <person name="Indrioko S."/>
            <person name="Kosugi Y."/>
            <person name="Izuno A."/>
            <person name="Isagi Y."/>
            <person name="Lee S.L."/>
            <person name="Shimizu K.K."/>
        </authorList>
    </citation>
    <scope>NUCLEOTIDE SEQUENCE [LARGE SCALE GENOMIC DNA]</scope>
    <source>
        <strain evidence="2">214</strain>
    </source>
</reference>
<evidence type="ECO:0000259" key="1">
    <source>
        <dbReference type="Pfam" id="PF04685"/>
    </source>
</evidence>
<dbReference type="Pfam" id="PF04685">
    <property type="entry name" value="DUF608"/>
    <property type="match status" value="1"/>
</dbReference>
<evidence type="ECO:0000313" key="3">
    <source>
        <dbReference type="Proteomes" id="UP001054252"/>
    </source>
</evidence>
<dbReference type="PANTHER" id="PTHR12654">
    <property type="entry name" value="BILE ACID BETA-GLUCOSIDASE-RELATED"/>
    <property type="match status" value="1"/>
</dbReference>
<dbReference type="EMBL" id="BPVZ01000110">
    <property type="protein sequence ID" value="GKV35252.1"/>
    <property type="molecule type" value="Genomic_DNA"/>
</dbReference>
<dbReference type="Proteomes" id="UP001054252">
    <property type="component" value="Unassembled WGS sequence"/>
</dbReference>
<proteinExistence type="predicted"/>
<name>A0AAV5LDN9_9ROSI</name>
<dbReference type="GO" id="GO:0008422">
    <property type="term" value="F:beta-glucosidase activity"/>
    <property type="evidence" value="ECO:0007669"/>
    <property type="project" value="TreeGrafter"/>
</dbReference>